<feature type="region of interest" description="Disordered" evidence="5">
    <location>
        <begin position="179"/>
        <end position="211"/>
    </location>
</feature>
<name>A0AAE1AGD0_9GAST</name>
<organism evidence="8 9">
    <name type="scientific">Elysia crispata</name>
    <name type="common">lettuce slug</name>
    <dbReference type="NCBI Taxonomy" id="231223"/>
    <lineage>
        <taxon>Eukaryota</taxon>
        <taxon>Metazoa</taxon>
        <taxon>Spiralia</taxon>
        <taxon>Lophotrochozoa</taxon>
        <taxon>Mollusca</taxon>
        <taxon>Gastropoda</taxon>
        <taxon>Heterobranchia</taxon>
        <taxon>Euthyneura</taxon>
        <taxon>Panpulmonata</taxon>
        <taxon>Sacoglossa</taxon>
        <taxon>Placobranchoidea</taxon>
        <taxon>Plakobranchidae</taxon>
        <taxon>Elysia</taxon>
    </lineage>
</organism>
<dbReference type="SUPFAM" id="SSF57184">
    <property type="entry name" value="Growth factor receptor domain"/>
    <property type="match status" value="1"/>
</dbReference>
<dbReference type="GO" id="GO:0016020">
    <property type="term" value="C:membrane"/>
    <property type="evidence" value="ECO:0007669"/>
    <property type="project" value="UniProtKB-SubCell"/>
</dbReference>
<comment type="subcellular location">
    <subcellularLocation>
        <location evidence="1">Membrane</location>
        <topology evidence="1">Single-pass membrane protein</topology>
    </subcellularLocation>
</comment>
<gene>
    <name evidence="8" type="ORF">RRG08_052633</name>
</gene>
<dbReference type="EMBL" id="JAWDGP010001916">
    <property type="protein sequence ID" value="KAK3787000.1"/>
    <property type="molecule type" value="Genomic_DNA"/>
</dbReference>
<dbReference type="InterPro" id="IPR051694">
    <property type="entry name" value="Immunoregulatory_rcpt-like"/>
</dbReference>
<keyword evidence="2 6" id="KW-0812">Transmembrane</keyword>
<keyword evidence="4 6" id="KW-0472">Membrane</keyword>
<dbReference type="InterPro" id="IPR009030">
    <property type="entry name" value="Growth_fac_rcpt_cys_sf"/>
</dbReference>
<feature type="compositionally biased region" description="Polar residues" evidence="5">
    <location>
        <begin position="412"/>
        <end position="432"/>
    </location>
</feature>
<feature type="chain" id="PRO_5041925520" description="Membrane anchor Opy2 N-terminal domain-containing protein" evidence="7">
    <location>
        <begin position="21"/>
        <end position="455"/>
    </location>
</feature>
<reference evidence="8" key="1">
    <citation type="journal article" date="2023" name="G3 (Bethesda)">
        <title>A reference genome for the long-term kleptoplast-retaining sea slug Elysia crispata morphotype clarki.</title>
        <authorList>
            <person name="Eastman K.E."/>
            <person name="Pendleton A.L."/>
            <person name="Shaikh M.A."/>
            <person name="Suttiyut T."/>
            <person name="Ogas R."/>
            <person name="Tomko P."/>
            <person name="Gavelis G."/>
            <person name="Widhalm J.R."/>
            <person name="Wisecaver J.H."/>
        </authorList>
    </citation>
    <scope>NUCLEOTIDE SEQUENCE</scope>
    <source>
        <strain evidence="8">ECLA1</strain>
    </source>
</reference>
<feature type="region of interest" description="Disordered" evidence="5">
    <location>
        <begin position="91"/>
        <end position="115"/>
    </location>
</feature>
<proteinExistence type="predicted"/>
<evidence type="ECO:0000256" key="6">
    <source>
        <dbReference type="SAM" id="Phobius"/>
    </source>
</evidence>
<dbReference type="PANTHER" id="PTHR15549:SF30">
    <property type="entry name" value="MID2 DOMAIN-CONTAINING PROTEIN"/>
    <property type="match status" value="1"/>
</dbReference>
<protein>
    <recommendedName>
        <fullName evidence="10">Membrane anchor Opy2 N-terminal domain-containing protein</fullName>
    </recommendedName>
</protein>
<dbReference type="AlphaFoldDB" id="A0AAE1AGD0"/>
<keyword evidence="3 6" id="KW-1133">Transmembrane helix</keyword>
<evidence type="ECO:0000256" key="7">
    <source>
        <dbReference type="SAM" id="SignalP"/>
    </source>
</evidence>
<dbReference type="GO" id="GO:0071944">
    <property type="term" value="C:cell periphery"/>
    <property type="evidence" value="ECO:0007669"/>
    <property type="project" value="UniProtKB-ARBA"/>
</dbReference>
<dbReference type="Proteomes" id="UP001283361">
    <property type="component" value="Unassembled WGS sequence"/>
</dbReference>
<evidence type="ECO:0000256" key="1">
    <source>
        <dbReference type="ARBA" id="ARBA00004167"/>
    </source>
</evidence>
<evidence type="ECO:0000256" key="4">
    <source>
        <dbReference type="ARBA" id="ARBA00023136"/>
    </source>
</evidence>
<feature type="region of interest" description="Disordered" evidence="5">
    <location>
        <begin position="411"/>
        <end position="434"/>
    </location>
</feature>
<evidence type="ECO:0008006" key="10">
    <source>
        <dbReference type="Google" id="ProtNLM"/>
    </source>
</evidence>
<evidence type="ECO:0000313" key="8">
    <source>
        <dbReference type="EMBL" id="KAK3787000.1"/>
    </source>
</evidence>
<feature type="transmembrane region" description="Helical" evidence="6">
    <location>
        <begin position="221"/>
        <end position="244"/>
    </location>
</feature>
<keyword evidence="9" id="KW-1185">Reference proteome</keyword>
<evidence type="ECO:0000256" key="2">
    <source>
        <dbReference type="ARBA" id="ARBA00022692"/>
    </source>
</evidence>
<evidence type="ECO:0000313" key="9">
    <source>
        <dbReference type="Proteomes" id="UP001283361"/>
    </source>
</evidence>
<sequence>MQPWVLAVIVLVTVQTGVTSQDLESLHQNCTICDHAIGCPAGDSDCYLHCDYACPIGYNSANASDVCTSESMSTRSMSTGTDVEDLTQSFMSSTPPMSSSFMSSTPPMSSSFMSSTPTVIESSTELGTPSATPSPTMGPQKQFQCWKCQVANCSSCPEDQFNTSCTECMEGFELVSQNSTSRKDRCVPDGTGGDGGGDTTPLVDTGDGGGGGSSSLNKGAVAGGVVAGGVAVLVVAAVIIVLLWRRRKATSGKEVMMSMMKAKKKQKQQDSDEEERSESRYTKSPVGSPIRDPPSMGTEISEVNKLPIAPGIPQENYDALELNRQNSVQPYGKLELNPGQESVYGNKFAIDQASKNSVYANSHVTGTDNTGDDGPSEIYGNEEVLQSQGQGQGQEDGFQEAYMDMSGHRSQEVYNNDLPPSQDDTYLNQPEEATQDEVYINQGAELEEENVYRNT</sequence>
<keyword evidence="7" id="KW-0732">Signal</keyword>
<evidence type="ECO:0000256" key="5">
    <source>
        <dbReference type="SAM" id="MobiDB-lite"/>
    </source>
</evidence>
<dbReference type="PANTHER" id="PTHR15549">
    <property type="entry name" value="PAIRED IMMUNOGLOBULIN-LIKE TYPE 2 RECEPTOR"/>
    <property type="match status" value="1"/>
</dbReference>
<evidence type="ECO:0000256" key="3">
    <source>
        <dbReference type="ARBA" id="ARBA00022989"/>
    </source>
</evidence>
<feature type="signal peptide" evidence="7">
    <location>
        <begin position="1"/>
        <end position="20"/>
    </location>
</feature>
<accession>A0AAE1AGD0</accession>
<feature type="region of interest" description="Disordered" evidence="5">
    <location>
        <begin position="258"/>
        <end position="299"/>
    </location>
</feature>
<comment type="caution">
    <text evidence="8">The sequence shown here is derived from an EMBL/GenBank/DDBJ whole genome shotgun (WGS) entry which is preliminary data.</text>
</comment>